<dbReference type="InterPro" id="IPR006935">
    <property type="entry name" value="Helicase/UvrB_N"/>
</dbReference>
<dbReference type="SUPFAM" id="SSF56349">
    <property type="entry name" value="DNA breaking-rejoining enzymes"/>
    <property type="match status" value="1"/>
</dbReference>
<organism evidence="2 3">
    <name type="scientific">Actinorugispora endophytica</name>
    <dbReference type="NCBI Taxonomy" id="1605990"/>
    <lineage>
        <taxon>Bacteria</taxon>
        <taxon>Bacillati</taxon>
        <taxon>Actinomycetota</taxon>
        <taxon>Actinomycetes</taxon>
        <taxon>Streptosporangiales</taxon>
        <taxon>Nocardiopsidaceae</taxon>
        <taxon>Actinorugispora</taxon>
    </lineage>
</organism>
<dbReference type="Pfam" id="PF04851">
    <property type="entry name" value="ResIII"/>
    <property type="match status" value="1"/>
</dbReference>
<dbReference type="Proteomes" id="UP000295281">
    <property type="component" value="Unassembled WGS sequence"/>
</dbReference>
<dbReference type="PANTHER" id="PTHR47396:SF1">
    <property type="entry name" value="ATP-DEPENDENT HELICASE IRC3-RELATED"/>
    <property type="match status" value="1"/>
</dbReference>
<dbReference type="GO" id="GO:0003677">
    <property type="term" value="F:DNA binding"/>
    <property type="evidence" value="ECO:0007669"/>
    <property type="project" value="InterPro"/>
</dbReference>
<keyword evidence="3" id="KW-1185">Reference proteome</keyword>
<dbReference type="GO" id="GO:0005524">
    <property type="term" value="F:ATP binding"/>
    <property type="evidence" value="ECO:0007669"/>
    <property type="project" value="InterPro"/>
</dbReference>
<accession>A0A4R6V6A3</accession>
<dbReference type="InterPro" id="IPR050742">
    <property type="entry name" value="Helicase_Restrict-Modif_Enz"/>
</dbReference>
<dbReference type="SUPFAM" id="SSF52540">
    <property type="entry name" value="P-loop containing nucleoside triphosphate hydrolases"/>
    <property type="match status" value="1"/>
</dbReference>
<dbReference type="OrthoDB" id="9776021at2"/>
<evidence type="ECO:0000259" key="1">
    <source>
        <dbReference type="Pfam" id="PF04851"/>
    </source>
</evidence>
<proteinExistence type="predicted"/>
<dbReference type="PANTHER" id="PTHR47396">
    <property type="entry name" value="TYPE I RESTRICTION ENZYME ECOKI R PROTEIN"/>
    <property type="match status" value="1"/>
</dbReference>
<dbReference type="GO" id="GO:0005829">
    <property type="term" value="C:cytosol"/>
    <property type="evidence" value="ECO:0007669"/>
    <property type="project" value="TreeGrafter"/>
</dbReference>
<reference evidence="2 3" key="1">
    <citation type="submission" date="2019-03" db="EMBL/GenBank/DDBJ databases">
        <title>Genomic Encyclopedia of Type Strains, Phase IV (KMG-IV): sequencing the most valuable type-strain genomes for metagenomic binning, comparative biology and taxonomic classification.</title>
        <authorList>
            <person name="Goeker M."/>
        </authorList>
    </citation>
    <scope>NUCLEOTIDE SEQUENCE [LARGE SCALE GENOMIC DNA]</scope>
    <source>
        <strain evidence="2 3">DSM 46770</strain>
    </source>
</reference>
<dbReference type="InterPro" id="IPR027417">
    <property type="entry name" value="P-loop_NTPase"/>
</dbReference>
<dbReference type="Gene3D" id="3.40.50.300">
    <property type="entry name" value="P-loop containing nucleotide triphosphate hydrolases"/>
    <property type="match status" value="1"/>
</dbReference>
<evidence type="ECO:0000313" key="3">
    <source>
        <dbReference type="Proteomes" id="UP000295281"/>
    </source>
</evidence>
<dbReference type="AlphaFoldDB" id="A0A4R6V6A3"/>
<dbReference type="InterPro" id="IPR011010">
    <property type="entry name" value="DNA_brk_join_enz"/>
</dbReference>
<sequence>METSSAVFTLWPHQIEAVEAAAKQLTLHDRVHDILACGTGKTILGRVVADTVAPNGRTLAVVPRINLITQTLHDYQRLDDAGLGRVLIICSDPSVARDPRLAGLDTVVTTDPAAITRLVSDAPGRVTVVATYDSTCEAVMTAHASHALPAWDLVQLDEAHHTVGTGAWTRVHSDAHLPARRRRYTTATAKLLTARRGGDTEAASMNDPAVFGVRGYELGFHAAIRRGLLAPFRVVVPVVTDSQVHDLWDRSAPVRVGRAAVSADVLAAQIAALKAMREFGAHRALSFHPRVAAARLWTAVLPQAAALLDGEHRVDVAARHLNSTHRATQRTAALDWFSAPLASPAQVRVLTNVRLFREGFWTLHRLRHSALTHDAEDGTSTPMLLARSRHASVRSLKRYARPGVDSVARHVAERDPAARRRT</sequence>
<name>A0A4R6V6A3_9ACTN</name>
<protein>
    <submittedName>
        <fullName evidence="2">Type III restriction/modification enzyme restriction subunit</fullName>
    </submittedName>
</protein>
<gene>
    <name evidence="2" type="ORF">EV190_102229</name>
</gene>
<dbReference type="EMBL" id="SNYN01000002">
    <property type="protein sequence ID" value="TDQ54395.1"/>
    <property type="molecule type" value="Genomic_DNA"/>
</dbReference>
<evidence type="ECO:0000313" key="2">
    <source>
        <dbReference type="EMBL" id="TDQ54395.1"/>
    </source>
</evidence>
<feature type="domain" description="Helicase/UvrB N-terminal" evidence="1">
    <location>
        <begin position="9"/>
        <end position="188"/>
    </location>
</feature>
<dbReference type="RefSeq" id="WP_133740365.1">
    <property type="nucleotide sequence ID" value="NZ_SNYN01000002.1"/>
</dbReference>
<comment type="caution">
    <text evidence="2">The sequence shown here is derived from an EMBL/GenBank/DDBJ whole genome shotgun (WGS) entry which is preliminary data.</text>
</comment>
<dbReference type="GO" id="GO:0016787">
    <property type="term" value="F:hydrolase activity"/>
    <property type="evidence" value="ECO:0007669"/>
    <property type="project" value="InterPro"/>
</dbReference>